<evidence type="ECO:0000313" key="2">
    <source>
        <dbReference type="RefSeq" id="XP_011026906.1"/>
    </source>
</evidence>
<gene>
    <name evidence="2" type="primary">LOC105127345</name>
</gene>
<proteinExistence type="predicted"/>
<dbReference type="RefSeq" id="XP_011026906.1">
    <property type="nucleotide sequence ID" value="XM_011028604.1"/>
</dbReference>
<accession>A0AAJ6XQ52</accession>
<dbReference type="GeneID" id="105127345"/>
<organism evidence="1 2">
    <name type="scientific">Populus euphratica</name>
    <name type="common">Euphrates poplar</name>
    <dbReference type="NCBI Taxonomy" id="75702"/>
    <lineage>
        <taxon>Eukaryota</taxon>
        <taxon>Viridiplantae</taxon>
        <taxon>Streptophyta</taxon>
        <taxon>Embryophyta</taxon>
        <taxon>Tracheophyta</taxon>
        <taxon>Spermatophyta</taxon>
        <taxon>Magnoliopsida</taxon>
        <taxon>eudicotyledons</taxon>
        <taxon>Gunneridae</taxon>
        <taxon>Pentapetalae</taxon>
        <taxon>rosids</taxon>
        <taxon>fabids</taxon>
        <taxon>Malpighiales</taxon>
        <taxon>Salicaceae</taxon>
        <taxon>Saliceae</taxon>
        <taxon>Populus</taxon>
    </lineage>
</organism>
<dbReference type="KEGG" id="peu:105127345"/>
<reference evidence="2" key="1">
    <citation type="submission" date="2025-08" db="UniProtKB">
        <authorList>
            <consortium name="RefSeq"/>
        </authorList>
    </citation>
    <scope>IDENTIFICATION</scope>
</reference>
<evidence type="ECO:0000313" key="1">
    <source>
        <dbReference type="Proteomes" id="UP000694918"/>
    </source>
</evidence>
<protein>
    <submittedName>
        <fullName evidence="2">Uncharacterized protein LOC105127345</fullName>
    </submittedName>
</protein>
<keyword evidence="1" id="KW-1185">Reference proteome</keyword>
<name>A0AAJ6XQ52_POPEU</name>
<dbReference type="Proteomes" id="UP000694918">
    <property type="component" value="Unplaced"/>
</dbReference>
<sequence>MAGKLAATITVTVLFFLCTIAFSRTPLDLGTLPELPKSEPKATPVLLLPSQSPETTVNYPVDVKIEDKADPGSSTTKSIETVVPLTVVTFRPINRHFFPRRPLLPLRPRYRCRHGQGMMKPRVYGNDMFVSGGKVHGHGLYYKETRGVGRQIPVKRARVYFFDDVANGEQRVWRYRKHHKHLQVEGEEREKEEKHGHKQEHKWGFLKGIRKFLKHGF</sequence>
<dbReference type="AlphaFoldDB" id="A0AAJ6XQ52"/>